<keyword evidence="6" id="KW-1185">Reference proteome</keyword>
<accession>A0ABD6D3T2</accession>
<dbReference type="InterPro" id="IPR009078">
    <property type="entry name" value="Ferritin-like_SF"/>
</dbReference>
<evidence type="ECO:0000259" key="4">
    <source>
        <dbReference type="Pfam" id="PF00210"/>
    </source>
</evidence>
<dbReference type="SUPFAM" id="SSF47240">
    <property type="entry name" value="Ferritin-like"/>
    <property type="match status" value="1"/>
</dbReference>
<dbReference type="PANTHER" id="PTHR42932">
    <property type="entry name" value="GENERAL STRESS PROTEIN 20U"/>
    <property type="match status" value="1"/>
</dbReference>
<feature type="region of interest" description="Disordered" evidence="3">
    <location>
        <begin position="1"/>
        <end position="20"/>
    </location>
</feature>
<organism evidence="5 6">
    <name type="scientific">Haloplanus ruber</name>
    <dbReference type="NCBI Taxonomy" id="869892"/>
    <lineage>
        <taxon>Archaea</taxon>
        <taxon>Methanobacteriati</taxon>
        <taxon>Methanobacteriota</taxon>
        <taxon>Stenosarchaea group</taxon>
        <taxon>Halobacteria</taxon>
        <taxon>Halobacteriales</taxon>
        <taxon>Haloferacaceae</taxon>
        <taxon>Haloplanus</taxon>
    </lineage>
</organism>
<proteinExistence type="inferred from homology"/>
<dbReference type="NCBIfam" id="NF041388">
    <property type="entry name" value="DNAstvprot_Halo"/>
    <property type="match status" value="1"/>
</dbReference>
<dbReference type="InterPro" id="IPR008331">
    <property type="entry name" value="Ferritin_DPS_dom"/>
</dbReference>
<dbReference type="AlphaFoldDB" id="A0ABD6D3T2"/>
<evidence type="ECO:0000313" key="6">
    <source>
        <dbReference type="Proteomes" id="UP001597075"/>
    </source>
</evidence>
<dbReference type="EC" id="1.16.-.-" evidence="5"/>
<dbReference type="RefSeq" id="WP_256405243.1">
    <property type="nucleotide sequence ID" value="NZ_CP187151.1"/>
</dbReference>
<evidence type="ECO:0000313" key="5">
    <source>
        <dbReference type="EMBL" id="MFD1635016.1"/>
    </source>
</evidence>
<evidence type="ECO:0000256" key="3">
    <source>
        <dbReference type="SAM" id="MobiDB-lite"/>
    </source>
</evidence>
<dbReference type="EMBL" id="JBHUDL010000010">
    <property type="protein sequence ID" value="MFD1635016.1"/>
    <property type="molecule type" value="Genomic_DNA"/>
</dbReference>
<dbReference type="Gene3D" id="1.20.1260.10">
    <property type="match status" value="1"/>
</dbReference>
<sequence>MSKQESIRQQADTVEGSEALRLEQDKTEQIVEALNTDLAATYVLYHQLKKHHWNVEGAEFLNVHEYLGEAAEDAEDAADELAERAQALGAVPLAGGKRLEENAPVEPEGDDVYDLRTSLRNDMEMYGDIIEMVREHVELTEGLGDHATAELLRQQLLTLEEHAHHLEHYLEDDTLVLDSATN</sequence>
<dbReference type="InterPro" id="IPR002177">
    <property type="entry name" value="DPS_DNA-bd"/>
</dbReference>
<name>A0ABD6D3T2_9EURY</name>
<feature type="domain" description="Ferritin/DPS" evidence="4">
    <location>
        <begin position="32"/>
        <end position="173"/>
    </location>
</feature>
<dbReference type="PIRSF" id="PIRSF005900">
    <property type="entry name" value="Dps"/>
    <property type="match status" value="1"/>
</dbReference>
<dbReference type="Proteomes" id="UP001597075">
    <property type="component" value="Unassembled WGS sequence"/>
</dbReference>
<protein>
    <submittedName>
        <fullName evidence="5">DNA starvation/stationary phase protection protein DpsA</fullName>
        <ecNumber evidence="5">1.16.-.-</ecNumber>
    </submittedName>
</protein>
<dbReference type="PRINTS" id="PR01346">
    <property type="entry name" value="HELNAPAPROT"/>
</dbReference>
<feature type="compositionally biased region" description="Polar residues" evidence="3">
    <location>
        <begin position="1"/>
        <end position="12"/>
    </location>
</feature>
<dbReference type="GO" id="GO:0016491">
    <property type="term" value="F:oxidoreductase activity"/>
    <property type="evidence" value="ECO:0007669"/>
    <property type="project" value="UniProtKB-KW"/>
</dbReference>
<dbReference type="InterPro" id="IPR012347">
    <property type="entry name" value="Ferritin-like"/>
</dbReference>
<keyword evidence="5" id="KW-0560">Oxidoreductase</keyword>
<comment type="similarity">
    <text evidence="1 2">Belongs to the Dps family.</text>
</comment>
<dbReference type="PANTHER" id="PTHR42932:SF1">
    <property type="entry name" value="GENERAL STRESS PROTEIN 20U"/>
    <property type="match status" value="1"/>
</dbReference>
<comment type="caution">
    <text evidence="5">The sequence shown here is derived from an EMBL/GenBank/DDBJ whole genome shotgun (WGS) entry which is preliminary data.</text>
</comment>
<evidence type="ECO:0000256" key="1">
    <source>
        <dbReference type="ARBA" id="ARBA00009497"/>
    </source>
</evidence>
<dbReference type="Pfam" id="PF00210">
    <property type="entry name" value="Ferritin"/>
    <property type="match status" value="1"/>
</dbReference>
<reference evidence="5 6" key="1">
    <citation type="journal article" date="2019" name="Int. J. Syst. Evol. Microbiol.">
        <title>The Global Catalogue of Microorganisms (GCM) 10K type strain sequencing project: providing services to taxonomists for standard genome sequencing and annotation.</title>
        <authorList>
            <consortium name="The Broad Institute Genomics Platform"/>
            <consortium name="The Broad Institute Genome Sequencing Center for Infectious Disease"/>
            <person name="Wu L."/>
            <person name="Ma J."/>
        </authorList>
    </citation>
    <scope>NUCLEOTIDE SEQUENCE [LARGE SCALE GENOMIC DNA]</scope>
    <source>
        <strain evidence="5 6">CGMCC 1.10594</strain>
    </source>
</reference>
<evidence type="ECO:0000256" key="2">
    <source>
        <dbReference type="RuleBase" id="RU003875"/>
    </source>
</evidence>
<gene>
    <name evidence="5" type="primary">dpsA</name>
    <name evidence="5" type="ORF">ACFSBJ_14890</name>
</gene>
<dbReference type="InterPro" id="IPR054862">
    <property type="entry name" value="DNA_prot_starvation"/>
</dbReference>